<feature type="compositionally biased region" description="Basic and acidic residues" evidence="1">
    <location>
        <begin position="1"/>
        <end position="15"/>
    </location>
</feature>
<dbReference type="Gene3D" id="3.60.40.10">
    <property type="entry name" value="PPM-type phosphatase domain"/>
    <property type="match status" value="1"/>
</dbReference>
<protein>
    <submittedName>
        <fullName evidence="3">Protein phosphatase 2C domain-containing protein</fullName>
    </submittedName>
</protein>
<organism evidence="3 4">
    <name type="scientific">Nocardia gamkensis</name>
    <dbReference type="NCBI Taxonomy" id="352869"/>
    <lineage>
        <taxon>Bacteria</taxon>
        <taxon>Bacillati</taxon>
        <taxon>Actinomycetota</taxon>
        <taxon>Actinomycetes</taxon>
        <taxon>Mycobacteriales</taxon>
        <taxon>Nocardiaceae</taxon>
        <taxon>Nocardia</taxon>
    </lineage>
</organism>
<comment type="caution">
    <text evidence="3">The sequence shown here is derived from an EMBL/GenBank/DDBJ whole genome shotgun (WGS) entry which is preliminary data.</text>
</comment>
<evidence type="ECO:0000313" key="3">
    <source>
        <dbReference type="EMBL" id="NKY26997.1"/>
    </source>
</evidence>
<proteinExistence type="predicted"/>
<name>A0A7X6L3C6_9NOCA</name>
<dbReference type="InterPro" id="IPR001932">
    <property type="entry name" value="PPM-type_phosphatase-like_dom"/>
</dbReference>
<evidence type="ECO:0000256" key="1">
    <source>
        <dbReference type="SAM" id="MobiDB-lite"/>
    </source>
</evidence>
<evidence type="ECO:0000313" key="4">
    <source>
        <dbReference type="Proteomes" id="UP000540698"/>
    </source>
</evidence>
<sequence length="334" mass="35371">MMRFLSKRDKQRMPDDSSPAHTVDVGNPEPVSEQIASALPSRLPSAPIVVGDPTPAFEPKAVGDEYGRTPYRADTMIDGWSRGPFTIRAASVRGYLHRYNGAPRQDDFAVTAAPDRERLIVAVADGVSAARHSHIGSTTAVRYATQWLEEQPAQEFGDIGWHSLFQNTAWMLTERAAAVLSLPQADAEQAEQALATTLTCVVCEQHADGGLSATLAGVGDSGVWLLSGASFIPVLGGKPASGSGLTSSAVSGLPRVPNEVEPISVIVEPGQVLLVGTDGFGDPLGSGDGEVGALFASVLAGRVPSQLEFAHALDFSRETFDDDRTLVAIWPREN</sequence>
<dbReference type="Proteomes" id="UP000540698">
    <property type="component" value="Unassembled WGS sequence"/>
</dbReference>
<dbReference type="EMBL" id="JAAXOS010000005">
    <property type="protein sequence ID" value="NKY26997.1"/>
    <property type="molecule type" value="Genomic_DNA"/>
</dbReference>
<gene>
    <name evidence="3" type="ORF">HGB38_12305</name>
</gene>
<dbReference type="Pfam" id="PF13672">
    <property type="entry name" value="PP2C_2"/>
    <property type="match status" value="1"/>
</dbReference>
<reference evidence="3 4" key="1">
    <citation type="submission" date="2020-04" db="EMBL/GenBank/DDBJ databases">
        <title>MicrobeNet Type strains.</title>
        <authorList>
            <person name="Nicholson A.C."/>
        </authorList>
    </citation>
    <scope>NUCLEOTIDE SEQUENCE [LARGE SCALE GENOMIC DNA]</scope>
    <source>
        <strain evidence="3 4">DSM 44956</strain>
    </source>
</reference>
<feature type="domain" description="PPM-type phosphatase" evidence="2">
    <location>
        <begin position="93"/>
        <end position="286"/>
    </location>
</feature>
<accession>A0A7X6L3C6</accession>
<feature type="region of interest" description="Disordered" evidence="1">
    <location>
        <begin position="1"/>
        <end position="28"/>
    </location>
</feature>
<dbReference type="AlphaFoldDB" id="A0A7X6L3C6"/>
<keyword evidence="4" id="KW-1185">Reference proteome</keyword>
<dbReference type="InterPro" id="IPR036457">
    <property type="entry name" value="PPM-type-like_dom_sf"/>
</dbReference>
<dbReference type="SUPFAM" id="SSF81606">
    <property type="entry name" value="PP2C-like"/>
    <property type="match status" value="1"/>
</dbReference>
<evidence type="ECO:0000259" key="2">
    <source>
        <dbReference type="Pfam" id="PF13672"/>
    </source>
</evidence>